<protein>
    <submittedName>
        <fullName evidence="1">Uncharacterized protein</fullName>
    </submittedName>
</protein>
<accession>A0AAN0K3N6</accession>
<evidence type="ECO:0000313" key="2">
    <source>
        <dbReference type="Proteomes" id="UP000007879"/>
    </source>
</evidence>
<keyword evidence="2" id="KW-1185">Reference proteome</keyword>
<dbReference type="KEGG" id="aqu:109593121"/>
<evidence type="ECO:0000313" key="1">
    <source>
        <dbReference type="EnsemblMetazoa" id="XP_019863910.1"/>
    </source>
</evidence>
<organism evidence="1 2">
    <name type="scientific">Amphimedon queenslandica</name>
    <name type="common">Sponge</name>
    <dbReference type="NCBI Taxonomy" id="400682"/>
    <lineage>
        <taxon>Eukaryota</taxon>
        <taxon>Metazoa</taxon>
        <taxon>Porifera</taxon>
        <taxon>Demospongiae</taxon>
        <taxon>Heteroscleromorpha</taxon>
        <taxon>Haplosclerida</taxon>
        <taxon>Niphatidae</taxon>
        <taxon>Amphimedon</taxon>
    </lineage>
</organism>
<dbReference type="EnsemblMetazoa" id="XM_020008351.1">
    <property type="protein sequence ID" value="XP_019863910.1"/>
    <property type="gene ID" value="LOC109593121"/>
</dbReference>
<reference evidence="1" key="2">
    <citation type="submission" date="2024-06" db="UniProtKB">
        <authorList>
            <consortium name="EnsemblMetazoa"/>
        </authorList>
    </citation>
    <scope>IDENTIFICATION</scope>
</reference>
<proteinExistence type="predicted"/>
<dbReference type="RefSeq" id="XP_019863910.1">
    <property type="nucleotide sequence ID" value="XM_020008351.1"/>
</dbReference>
<sequence length="176" mass="20576">HREFRVHLETTSYRDGVFEESIFDDLGLPFVKSLFTPRDFLLLLQYLFVVSPIKGSDSTVQRFFMPIVLPPERMSEEKKKVFTGKCDPLVITFNSKLVLQGLFPTLIVSLLSRKEKPHFFIDSRSRNFPQQLRYAVKLYSEDLFGSIFLCDNLKSIEIIFTGLTRHCYTLRQVILE</sequence>
<dbReference type="Proteomes" id="UP000007879">
    <property type="component" value="Unassembled WGS sequence"/>
</dbReference>
<name>A0AAN0K3N6_AMPQE</name>
<dbReference type="AlphaFoldDB" id="A0AAN0K3N6"/>
<reference evidence="2" key="1">
    <citation type="journal article" date="2010" name="Nature">
        <title>The Amphimedon queenslandica genome and the evolution of animal complexity.</title>
        <authorList>
            <person name="Srivastava M."/>
            <person name="Simakov O."/>
            <person name="Chapman J."/>
            <person name="Fahey B."/>
            <person name="Gauthier M.E."/>
            <person name="Mitros T."/>
            <person name="Richards G.S."/>
            <person name="Conaco C."/>
            <person name="Dacre M."/>
            <person name="Hellsten U."/>
            <person name="Larroux C."/>
            <person name="Putnam N.H."/>
            <person name="Stanke M."/>
            <person name="Adamska M."/>
            <person name="Darling A."/>
            <person name="Degnan S.M."/>
            <person name="Oakley T.H."/>
            <person name="Plachetzki D.C."/>
            <person name="Zhai Y."/>
            <person name="Adamski M."/>
            <person name="Calcino A."/>
            <person name="Cummins S.F."/>
            <person name="Goodstein D.M."/>
            <person name="Harris C."/>
            <person name="Jackson D.J."/>
            <person name="Leys S.P."/>
            <person name="Shu S."/>
            <person name="Woodcroft B.J."/>
            <person name="Vervoort M."/>
            <person name="Kosik K.S."/>
            <person name="Manning G."/>
            <person name="Degnan B.M."/>
            <person name="Rokhsar D.S."/>
        </authorList>
    </citation>
    <scope>NUCLEOTIDE SEQUENCE [LARGE SCALE GENOMIC DNA]</scope>
</reference>
<dbReference type="GeneID" id="109593121"/>